<dbReference type="Proteomes" id="UP001180020">
    <property type="component" value="Unassembled WGS sequence"/>
</dbReference>
<name>A0AAV9FI53_ACOCL</name>
<dbReference type="AlphaFoldDB" id="A0AAV9FI53"/>
<evidence type="ECO:0000313" key="2">
    <source>
        <dbReference type="Proteomes" id="UP001180020"/>
    </source>
</evidence>
<organism evidence="1 2">
    <name type="scientific">Acorus calamus</name>
    <name type="common">Sweet flag</name>
    <dbReference type="NCBI Taxonomy" id="4465"/>
    <lineage>
        <taxon>Eukaryota</taxon>
        <taxon>Viridiplantae</taxon>
        <taxon>Streptophyta</taxon>
        <taxon>Embryophyta</taxon>
        <taxon>Tracheophyta</taxon>
        <taxon>Spermatophyta</taxon>
        <taxon>Magnoliopsida</taxon>
        <taxon>Liliopsida</taxon>
        <taxon>Acoraceae</taxon>
        <taxon>Acorus</taxon>
    </lineage>
</organism>
<reference evidence="1" key="1">
    <citation type="journal article" date="2023" name="Nat. Commun.">
        <title>Diploid and tetraploid genomes of Acorus and the evolution of monocots.</title>
        <authorList>
            <person name="Ma L."/>
            <person name="Liu K.W."/>
            <person name="Li Z."/>
            <person name="Hsiao Y.Y."/>
            <person name="Qi Y."/>
            <person name="Fu T."/>
            <person name="Tang G.D."/>
            <person name="Zhang D."/>
            <person name="Sun W.H."/>
            <person name="Liu D.K."/>
            <person name="Li Y."/>
            <person name="Chen G.Z."/>
            <person name="Liu X.D."/>
            <person name="Liao X.Y."/>
            <person name="Jiang Y.T."/>
            <person name="Yu X."/>
            <person name="Hao Y."/>
            <person name="Huang J."/>
            <person name="Zhao X.W."/>
            <person name="Ke S."/>
            <person name="Chen Y.Y."/>
            <person name="Wu W.L."/>
            <person name="Hsu J.L."/>
            <person name="Lin Y.F."/>
            <person name="Huang M.D."/>
            <person name="Li C.Y."/>
            <person name="Huang L."/>
            <person name="Wang Z.W."/>
            <person name="Zhao X."/>
            <person name="Zhong W.Y."/>
            <person name="Peng D.H."/>
            <person name="Ahmad S."/>
            <person name="Lan S."/>
            <person name="Zhang J.S."/>
            <person name="Tsai W.C."/>
            <person name="Van de Peer Y."/>
            <person name="Liu Z.J."/>
        </authorList>
    </citation>
    <scope>NUCLEOTIDE SEQUENCE</scope>
    <source>
        <strain evidence="1">CP</strain>
    </source>
</reference>
<evidence type="ECO:0000313" key="1">
    <source>
        <dbReference type="EMBL" id="KAK1325286.1"/>
    </source>
</evidence>
<sequence>MGASLVLVRQRTINQLDTSASIEVTNHDEYQSPMHQFGFGDDDIYGRAFTQASRAK</sequence>
<reference evidence="1" key="2">
    <citation type="submission" date="2023-06" db="EMBL/GenBank/DDBJ databases">
        <authorList>
            <person name="Ma L."/>
            <person name="Liu K.-W."/>
            <person name="Li Z."/>
            <person name="Hsiao Y.-Y."/>
            <person name="Qi Y."/>
            <person name="Fu T."/>
            <person name="Tang G."/>
            <person name="Zhang D."/>
            <person name="Sun W.-H."/>
            <person name="Liu D.-K."/>
            <person name="Li Y."/>
            <person name="Chen G.-Z."/>
            <person name="Liu X.-D."/>
            <person name="Liao X.-Y."/>
            <person name="Jiang Y.-T."/>
            <person name="Yu X."/>
            <person name="Hao Y."/>
            <person name="Huang J."/>
            <person name="Zhao X.-W."/>
            <person name="Ke S."/>
            <person name="Chen Y.-Y."/>
            <person name="Wu W.-L."/>
            <person name="Hsu J.-L."/>
            <person name="Lin Y.-F."/>
            <person name="Huang M.-D."/>
            <person name="Li C.-Y."/>
            <person name="Huang L."/>
            <person name="Wang Z.-W."/>
            <person name="Zhao X."/>
            <person name="Zhong W.-Y."/>
            <person name="Peng D.-H."/>
            <person name="Ahmad S."/>
            <person name="Lan S."/>
            <person name="Zhang J.-S."/>
            <person name="Tsai W.-C."/>
            <person name="Van De Peer Y."/>
            <person name="Liu Z.-J."/>
        </authorList>
    </citation>
    <scope>NUCLEOTIDE SEQUENCE</scope>
    <source>
        <strain evidence="1">CP</strain>
        <tissue evidence="1">Leaves</tissue>
    </source>
</reference>
<dbReference type="EMBL" id="JAUJYO010000001">
    <property type="protein sequence ID" value="KAK1325286.1"/>
    <property type="molecule type" value="Genomic_DNA"/>
</dbReference>
<keyword evidence="2" id="KW-1185">Reference proteome</keyword>
<comment type="caution">
    <text evidence="1">The sequence shown here is derived from an EMBL/GenBank/DDBJ whole genome shotgun (WGS) entry which is preliminary data.</text>
</comment>
<gene>
    <name evidence="1" type="ORF">QJS10_CPA01g01936</name>
</gene>
<proteinExistence type="predicted"/>
<protein>
    <submittedName>
        <fullName evidence="1">Uncharacterized protein</fullName>
    </submittedName>
</protein>
<accession>A0AAV9FI53</accession>